<dbReference type="Proteomes" id="UP000315364">
    <property type="component" value="Chromosome"/>
</dbReference>
<dbReference type="Gene3D" id="2.60.120.260">
    <property type="entry name" value="Galactose-binding domain-like"/>
    <property type="match status" value="1"/>
</dbReference>
<evidence type="ECO:0000259" key="2">
    <source>
        <dbReference type="Pfam" id="PF20066"/>
    </source>
</evidence>
<dbReference type="KEGG" id="dea:FPZ08_04365"/>
<evidence type="ECO:0000256" key="1">
    <source>
        <dbReference type="SAM" id="MobiDB-lite"/>
    </source>
</evidence>
<evidence type="ECO:0000313" key="3">
    <source>
        <dbReference type="EMBL" id="QDZ10044.1"/>
    </source>
</evidence>
<dbReference type="OrthoDB" id="9803104at2"/>
<keyword evidence="4" id="KW-1185">Reference proteome</keyword>
<name>A0A5B8LQT6_9HYPH</name>
<proteinExistence type="predicted"/>
<feature type="region of interest" description="Disordered" evidence="1">
    <location>
        <begin position="213"/>
        <end position="234"/>
    </location>
</feature>
<gene>
    <name evidence="3" type="ORF">FPZ08_04365</name>
</gene>
<reference evidence="3 4" key="1">
    <citation type="submission" date="2019-07" db="EMBL/GenBank/DDBJ databases">
        <title>Full genome sequence of Devosia sp. Gsoil 520.</title>
        <authorList>
            <person name="Im W.-T."/>
        </authorList>
    </citation>
    <scope>NUCLEOTIDE SEQUENCE [LARGE SCALE GENOMIC DNA]</scope>
    <source>
        <strain evidence="3 4">Gsoil 520</strain>
    </source>
</reference>
<accession>A0A5B8LQT6</accession>
<feature type="domain" description="Glyoxalase-related protein" evidence="2">
    <location>
        <begin position="4"/>
        <end position="68"/>
    </location>
</feature>
<dbReference type="EMBL" id="CP042304">
    <property type="protein sequence ID" value="QDZ10044.1"/>
    <property type="molecule type" value="Genomic_DNA"/>
</dbReference>
<sequence>MHNFMDAKLMAKLLRQGLADRQIDLSHSECLELVARQFGVANWNILSARIEAEDKEPAPLPAGWFLSGKSPAFYHAGLDPDRPGTVLIMHRDELAGQIRGDDFCTVMQSADATSFRGKRLRLSGDLRTDEVSTGATLWFRVDGPKGTIQFDNLEFRTQDGPLKGNCDWTERSVVFDIPAEATSLHYGFYLKGLGKVWSRRFALDTVDAATPVSANRGGILPGPTNLDFRQPPTN</sequence>
<dbReference type="AlphaFoldDB" id="A0A5B8LQT6"/>
<evidence type="ECO:0000313" key="4">
    <source>
        <dbReference type="Proteomes" id="UP000315364"/>
    </source>
</evidence>
<dbReference type="Pfam" id="PF20066">
    <property type="entry name" value="Glyoxalase_8"/>
    <property type="match status" value="1"/>
</dbReference>
<dbReference type="InterPro" id="IPR045517">
    <property type="entry name" value="Glyoxalase_8"/>
</dbReference>
<organism evidence="3 4">
    <name type="scientific">Devosia ginsengisoli</name>
    <dbReference type="NCBI Taxonomy" id="400770"/>
    <lineage>
        <taxon>Bacteria</taxon>
        <taxon>Pseudomonadati</taxon>
        <taxon>Pseudomonadota</taxon>
        <taxon>Alphaproteobacteria</taxon>
        <taxon>Hyphomicrobiales</taxon>
        <taxon>Devosiaceae</taxon>
        <taxon>Devosia</taxon>
    </lineage>
</organism>
<protein>
    <recommendedName>
        <fullName evidence="2">Glyoxalase-related protein domain-containing protein</fullName>
    </recommendedName>
</protein>